<organism evidence="3 4">
    <name type="scientific">Cyclocybe aegerita</name>
    <name type="common">Black poplar mushroom</name>
    <name type="synonym">Agrocybe aegerita</name>
    <dbReference type="NCBI Taxonomy" id="1973307"/>
    <lineage>
        <taxon>Eukaryota</taxon>
        <taxon>Fungi</taxon>
        <taxon>Dikarya</taxon>
        <taxon>Basidiomycota</taxon>
        <taxon>Agaricomycotina</taxon>
        <taxon>Agaricomycetes</taxon>
        <taxon>Agaricomycetidae</taxon>
        <taxon>Agaricales</taxon>
        <taxon>Agaricineae</taxon>
        <taxon>Bolbitiaceae</taxon>
        <taxon>Cyclocybe</taxon>
    </lineage>
</organism>
<protein>
    <recommendedName>
        <fullName evidence="2">F-box domain-containing protein</fullName>
    </recommendedName>
</protein>
<dbReference type="Proteomes" id="UP000467700">
    <property type="component" value="Unassembled WGS sequence"/>
</dbReference>
<dbReference type="Pfam" id="PF00646">
    <property type="entry name" value="F-box"/>
    <property type="match status" value="1"/>
</dbReference>
<evidence type="ECO:0000313" key="3">
    <source>
        <dbReference type="EMBL" id="CAA7263078.1"/>
    </source>
</evidence>
<dbReference type="InterPro" id="IPR001810">
    <property type="entry name" value="F-box_dom"/>
</dbReference>
<accession>A0A8S0WZZ8</accession>
<name>A0A8S0WZZ8_CYCAE</name>
<dbReference type="EMBL" id="CACVBS010000038">
    <property type="protein sequence ID" value="CAA7263078.1"/>
    <property type="molecule type" value="Genomic_DNA"/>
</dbReference>
<evidence type="ECO:0000313" key="4">
    <source>
        <dbReference type="Proteomes" id="UP000467700"/>
    </source>
</evidence>
<feature type="domain" description="F-box" evidence="2">
    <location>
        <begin position="1"/>
        <end position="44"/>
    </location>
</feature>
<evidence type="ECO:0000256" key="1">
    <source>
        <dbReference type="SAM" id="MobiDB-lite"/>
    </source>
</evidence>
<dbReference type="OrthoDB" id="2322499at2759"/>
<reference evidence="3 4" key="1">
    <citation type="submission" date="2020-01" db="EMBL/GenBank/DDBJ databases">
        <authorList>
            <person name="Gupta K D."/>
        </authorList>
    </citation>
    <scope>NUCLEOTIDE SEQUENCE [LARGE SCALE GENOMIC DNA]</scope>
</reference>
<dbReference type="PROSITE" id="PS50181">
    <property type="entry name" value="FBOX"/>
    <property type="match status" value="1"/>
</dbReference>
<dbReference type="InterPro" id="IPR036047">
    <property type="entry name" value="F-box-like_dom_sf"/>
</dbReference>
<comment type="caution">
    <text evidence="3">The sequence shown here is derived from an EMBL/GenBank/DDBJ whole genome shotgun (WGS) entry which is preliminary data.</text>
</comment>
<dbReference type="AlphaFoldDB" id="A0A8S0WZZ8"/>
<keyword evidence="4" id="KW-1185">Reference proteome</keyword>
<feature type="compositionally biased region" description="Low complexity" evidence="1">
    <location>
        <begin position="364"/>
        <end position="382"/>
    </location>
</feature>
<evidence type="ECO:0000259" key="2">
    <source>
        <dbReference type="PROSITE" id="PS50181"/>
    </source>
</evidence>
<dbReference type="SMART" id="SM00256">
    <property type="entry name" value="FBOX"/>
    <property type="match status" value="1"/>
</dbReference>
<gene>
    <name evidence="3" type="ORF">AAE3_LOCUS5317</name>
</gene>
<proteinExistence type="predicted"/>
<feature type="region of interest" description="Disordered" evidence="1">
    <location>
        <begin position="364"/>
        <end position="384"/>
    </location>
</feature>
<dbReference type="SUPFAM" id="SSF81383">
    <property type="entry name" value="F-box domain"/>
    <property type="match status" value="1"/>
</dbReference>
<sequence>MPLDVLFSVFSHLSPKDIINVARTSRIFRETLMSKNATMVWKSAREQFGAPECPSYLNEPQWAALLFATSCQSCGVKNIQTVDFGLLRRLCTACKKTHFVVESKFKRRYPGVDSEVLELIPYTHAGTWAYTKKSRFFWEFDIDRMKNKLEEYQSNVRRRRAGAVKALKVFRTQQKEMVKDAQETIEERNDWCHDFSQGRLKDKQTLKVQRMDAIRAKFLELGYMEQDLYDIHWLPECQQATPLSDRTWTRVRPTLELIVLHSKRKRLERDMGPIRAGRRAIIHALYQGYKKTLPPSQWKCLPRTVDICAMEPFIKVLDAGANAAAHFEDAMRQLPKLLSSALARRKKDAPASLKKVTSTLASASTSTLNQSSSETAKAGTAKAPPPNPLDLVTSAFVCLERCHASRYRSVFGLYPPSSHLFGWNEVASHECRPDTYSDSPCMELDPQALTIAVDDSGSMAAAAIVRAVGLDDKVATIADMDVKDLRFGCSVCPSTLKDGEIEWCKVGYKWREFVTHCTAKSHAPATAVVVLSPEEVAIIKEQEMKDPRLSQELWTCGHCAAHLDSLQIREAVIEHLKSTHNIDSPREPEDLFLLERHRLKDILEATYPAPSPVPLPVIPHARARGRHCICCGGGTPEERNRTFNLRGVLSHLAEKHDITDPIENFHYR</sequence>
<dbReference type="CDD" id="cd09917">
    <property type="entry name" value="F-box_SF"/>
    <property type="match status" value="1"/>
</dbReference>